<dbReference type="InterPro" id="IPR007553">
    <property type="entry name" value="2-thiour_desulf"/>
</dbReference>
<dbReference type="PANTHER" id="PTHR30087:SF1">
    <property type="entry name" value="HYPOTHETICAL CYTOSOLIC PROTEIN"/>
    <property type="match status" value="1"/>
</dbReference>
<name>A0A841BZT0_9LACT</name>
<accession>A0A841BZT0</accession>
<gene>
    <name evidence="1" type="ORF">HNQ37_000004</name>
</gene>
<evidence type="ECO:0000313" key="2">
    <source>
        <dbReference type="Proteomes" id="UP000562464"/>
    </source>
</evidence>
<dbReference type="Pfam" id="PF04463">
    <property type="entry name" value="2-thiour_desulf"/>
    <property type="match status" value="1"/>
</dbReference>
<dbReference type="AlphaFoldDB" id="A0A841BZT0"/>
<dbReference type="Proteomes" id="UP000562464">
    <property type="component" value="Unassembled WGS sequence"/>
</dbReference>
<organism evidence="1 2">
    <name type="scientific">Lactovum miscens</name>
    <dbReference type="NCBI Taxonomy" id="190387"/>
    <lineage>
        <taxon>Bacteria</taxon>
        <taxon>Bacillati</taxon>
        <taxon>Bacillota</taxon>
        <taxon>Bacilli</taxon>
        <taxon>Lactobacillales</taxon>
        <taxon>Streptococcaceae</taxon>
        <taxon>Lactovum</taxon>
    </lineage>
</organism>
<keyword evidence="2" id="KW-1185">Reference proteome</keyword>
<evidence type="ECO:0000313" key="1">
    <source>
        <dbReference type="EMBL" id="MBB5887136.1"/>
    </source>
</evidence>
<reference evidence="1 2" key="1">
    <citation type="submission" date="2020-08" db="EMBL/GenBank/DDBJ databases">
        <title>Genomic Encyclopedia of Type Strains, Phase IV (KMG-IV): sequencing the most valuable type-strain genomes for metagenomic binning, comparative biology and taxonomic classification.</title>
        <authorList>
            <person name="Goeker M."/>
        </authorList>
    </citation>
    <scope>NUCLEOTIDE SEQUENCE [LARGE SCALE GENOMIC DNA]</scope>
    <source>
        <strain evidence="1 2">DSM 14925</strain>
    </source>
</reference>
<sequence length="107" mass="11545">MVTGGLALPICPEQLGGLPTPRPAMEIVGERVLSALGEDFTEKFELGAKETLRIAQEFRCTKAILKSSSPSCGFGQVYDGSFSNTKTEGMGFTAQLLWENSLEIESK</sequence>
<dbReference type="EMBL" id="JACHHV010000001">
    <property type="protein sequence ID" value="MBB5887136.1"/>
    <property type="molecule type" value="Genomic_DNA"/>
</dbReference>
<proteinExistence type="predicted"/>
<dbReference type="PANTHER" id="PTHR30087">
    <property type="entry name" value="INNER MEMBRANE PROTEIN"/>
    <property type="match status" value="1"/>
</dbReference>
<comment type="caution">
    <text evidence="1">The sequence shown here is derived from an EMBL/GenBank/DDBJ whole genome shotgun (WGS) entry which is preliminary data.</text>
</comment>
<protein>
    <submittedName>
        <fullName evidence="1">Uncharacterized protein YbbK (DUF523 family)</fullName>
    </submittedName>
</protein>
<dbReference type="RefSeq" id="WP_183538039.1">
    <property type="nucleotide sequence ID" value="NZ_JACHHV010000001.1"/>
</dbReference>